<dbReference type="CDD" id="cd17245">
    <property type="entry name" value="RMtype1_S_TteMORF1547P-TRD2-CR2_Aco12261I-TRD1-CR1_like"/>
    <property type="match status" value="1"/>
</dbReference>
<keyword evidence="5" id="KW-0540">Nuclease</keyword>
<evidence type="ECO:0000256" key="2">
    <source>
        <dbReference type="ARBA" id="ARBA00022747"/>
    </source>
</evidence>
<dbReference type="CDD" id="cd17517">
    <property type="entry name" value="RMtype1_S_EcoKI_StySPI-TRD2-CR2_like"/>
    <property type="match status" value="1"/>
</dbReference>
<accession>A0ABZ0QPS1</accession>
<feature type="domain" description="Type I restriction modification DNA specificity" evidence="4">
    <location>
        <begin position="28"/>
        <end position="182"/>
    </location>
</feature>
<evidence type="ECO:0000313" key="5">
    <source>
        <dbReference type="EMBL" id="WPD18669.1"/>
    </source>
</evidence>
<dbReference type="InterPro" id="IPR000055">
    <property type="entry name" value="Restrct_endonuc_typeI_TRD"/>
</dbReference>
<dbReference type="PANTHER" id="PTHR30408">
    <property type="entry name" value="TYPE-1 RESTRICTION ENZYME ECOKI SPECIFICITY PROTEIN"/>
    <property type="match status" value="1"/>
</dbReference>
<dbReference type="EC" id="3.1.21.-" evidence="5"/>
<dbReference type="Pfam" id="PF01420">
    <property type="entry name" value="Methylase_S"/>
    <property type="match status" value="2"/>
</dbReference>
<organism evidence="5 6">
    <name type="scientific">Thermaerobacter composti</name>
    <dbReference type="NCBI Taxonomy" id="554949"/>
    <lineage>
        <taxon>Bacteria</taxon>
        <taxon>Bacillati</taxon>
        <taxon>Bacillota</taxon>
        <taxon>Clostridia</taxon>
        <taxon>Eubacteriales</taxon>
        <taxon>Clostridiales Family XVII. Incertae Sedis</taxon>
        <taxon>Thermaerobacter</taxon>
    </lineage>
</organism>
<dbReference type="Proteomes" id="UP001304683">
    <property type="component" value="Chromosome"/>
</dbReference>
<dbReference type="RefSeq" id="WP_135224236.1">
    <property type="nucleotide sequence ID" value="NZ_CP132508.1"/>
</dbReference>
<evidence type="ECO:0000313" key="6">
    <source>
        <dbReference type="Proteomes" id="UP001304683"/>
    </source>
</evidence>
<keyword evidence="3" id="KW-0238">DNA-binding</keyword>
<dbReference type="GO" id="GO:0016787">
    <property type="term" value="F:hydrolase activity"/>
    <property type="evidence" value="ECO:0007669"/>
    <property type="project" value="UniProtKB-KW"/>
</dbReference>
<keyword evidence="2" id="KW-0680">Restriction system</keyword>
<dbReference type="SUPFAM" id="SSF116734">
    <property type="entry name" value="DNA methylase specificity domain"/>
    <property type="match status" value="2"/>
</dbReference>
<keyword evidence="6" id="KW-1185">Reference proteome</keyword>
<evidence type="ECO:0000256" key="3">
    <source>
        <dbReference type="ARBA" id="ARBA00023125"/>
    </source>
</evidence>
<comment type="similarity">
    <text evidence="1">Belongs to the type-I restriction system S methylase family.</text>
</comment>
<proteinExistence type="inferred from homology"/>
<protein>
    <submittedName>
        <fullName evidence="5">Restriction endonuclease subunit S</fullName>
        <ecNumber evidence="5">3.1.21.-</ecNumber>
    </submittedName>
</protein>
<keyword evidence="5" id="KW-0255">Endonuclease</keyword>
<reference evidence="5 6" key="1">
    <citation type="submission" date="2023-08" db="EMBL/GenBank/DDBJ databases">
        <title>Genome sequence of Thermaerobacter compostii strain Ins1, a spore-forming filamentous bacterium isolated from a deep geothermal reservoir.</title>
        <authorList>
            <person name="Bregnard D."/>
            <person name="Gonzalez D."/>
            <person name="Junier P."/>
        </authorList>
    </citation>
    <scope>NUCLEOTIDE SEQUENCE [LARGE SCALE GENOMIC DNA]</scope>
    <source>
        <strain evidence="5 6">Ins1</strain>
    </source>
</reference>
<sequence>MAETVKLADEATADLPEDFNMTELGPLPRDWQALPLGETARITMGQSPPSSTYNTDGRGLPFLQGKAEFGELFPTPVKWCCAPRKVARQGSVLISVRAPVGDVNLADTDYCIGRGLACIYGNDKLNNDFLFFYLKFAGKFFEGQGAGTIFNSITKDVLQRFMVPLPPLTEQRAIAYVLRCVKSAKEATQNVLAAARELKKSLMRYLFTYGPVPVEEGARVPLKETEVGLIPTHWDVVRFGDVASFIRGISWRKSDEDPNGVPVVAIPNIKNGRVIFDGLYRIKSKANSSKRLLSGDILLVGSSGSVDNIGRVAIVNEMPFPEVYFASFLVKVQPTERLDKRYLFLLLSGKVVNFASCSKRAADGKYNLQLEALRSSLIPLPSLREQEEIAHLLAAVDLKIQAEEARIHALDTLFKTLLHLLMTGRVRVKDLSLPETEGVASGASRE</sequence>
<feature type="domain" description="Type I restriction modification DNA specificity" evidence="4">
    <location>
        <begin position="232"/>
        <end position="409"/>
    </location>
</feature>
<dbReference type="GO" id="GO:0004519">
    <property type="term" value="F:endonuclease activity"/>
    <property type="evidence" value="ECO:0007669"/>
    <property type="project" value="UniProtKB-KW"/>
</dbReference>
<dbReference type="InterPro" id="IPR052021">
    <property type="entry name" value="Type-I_RS_S_subunit"/>
</dbReference>
<dbReference type="EMBL" id="CP132508">
    <property type="protein sequence ID" value="WPD18669.1"/>
    <property type="molecule type" value="Genomic_DNA"/>
</dbReference>
<dbReference type="Gene3D" id="3.90.220.20">
    <property type="entry name" value="DNA methylase specificity domains"/>
    <property type="match status" value="2"/>
</dbReference>
<keyword evidence="5" id="KW-0378">Hydrolase</keyword>
<gene>
    <name evidence="5" type="ORF">Q5761_09930</name>
</gene>
<name>A0ABZ0QPS1_9FIRM</name>
<dbReference type="InterPro" id="IPR044946">
    <property type="entry name" value="Restrct_endonuc_typeI_TRD_sf"/>
</dbReference>
<evidence type="ECO:0000256" key="1">
    <source>
        <dbReference type="ARBA" id="ARBA00010923"/>
    </source>
</evidence>
<dbReference type="PANTHER" id="PTHR30408:SF12">
    <property type="entry name" value="TYPE I RESTRICTION ENZYME MJAVIII SPECIFICITY SUBUNIT"/>
    <property type="match status" value="1"/>
</dbReference>
<evidence type="ECO:0000259" key="4">
    <source>
        <dbReference type="Pfam" id="PF01420"/>
    </source>
</evidence>